<feature type="compositionally biased region" description="Low complexity" evidence="1">
    <location>
        <begin position="258"/>
        <end position="276"/>
    </location>
</feature>
<feature type="compositionally biased region" description="Basic residues" evidence="1">
    <location>
        <begin position="134"/>
        <end position="143"/>
    </location>
</feature>
<keyword evidence="3" id="KW-1185">Reference proteome</keyword>
<reference evidence="2" key="1">
    <citation type="journal article" date="2023" name="Mol. Phylogenet. Evol.">
        <title>Genome-scale phylogeny and comparative genomics of the fungal order Sordariales.</title>
        <authorList>
            <person name="Hensen N."/>
            <person name="Bonometti L."/>
            <person name="Westerberg I."/>
            <person name="Brannstrom I.O."/>
            <person name="Guillou S."/>
            <person name="Cros-Aarteil S."/>
            <person name="Calhoun S."/>
            <person name="Haridas S."/>
            <person name="Kuo A."/>
            <person name="Mondo S."/>
            <person name="Pangilinan J."/>
            <person name="Riley R."/>
            <person name="LaButti K."/>
            <person name="Andreopoulos B."/>
            <person name="Lipzen A."/>
            <person name="Chen C."/>
            <person name="Yan M."/>
            <person name="Daum C."/>
            <person name="Ng V."/>
            <person name="Clum A."/>
            <person name="Steindorff A."/>
            <person name="Ohm R.A."/>
            <person name="Martin F."/>
            <person name="Silar P."/>
            <person name="Natvig D.O."/>
            <person name="Lalanne C."/>
            <person name="Gautier V."/>
            <person name="Ament-Velasquez S.L."/>
            <person name="Kruys A."/>
            <person name="Hutchinson M.I."/>
            <person name="Powell A.J."/>
            <person name="Barry K."/>
            <person name="Miller A.N."/>
            <person name="Grigoriev I.V."/>
            <person name="Debuchy R."/>
            <person name="Gladieux P."/>
            <person name="Hiltunen Thoren M."/>
            <person name="Johannesson H."/>
        </authorList>
    </citation>
    <scope>NUCLEOTIDE SEQUENCE</scope>
    <source>
        <strain evidence="2">CBS 958.72</strain>
    </source>
</reference>
<dbReference type="GO" id="GO:0031011">
    <property type="term" value="C:Ino80 complex"/>
    <property type="evidence" value="ECO:0007669"/>
    <property type="project" value="InterPro"/>
</dbReference>
<dbReference type="InterPro" id="IPR013175">
    <property type="entry name" value="INO80_su_Ies4"/>
</dbReference>
<reference evidence="2" key="2">
    <citation type="submission" date="2023-06" db="EMBL/GenBank/DDBJ databases">
        <authorList>
            <consortium name="Lawrence Berkeley National Laboratory"/>
            <person name="Haridas S."/>
            <person name="Hensen N."/>
            <person name="Bonometti L."/>
            <person name="Westerberg I."/>
            <person name="Brannstrom I.O."/>
            <person name="Guillou S."/>
            <person name="Cros-Aarteil S."/>
            <person name="Calhoun S."/>
            <person name="Kuo A."/>
            <person name="Mondo S."/>
            <person name="Pangilinan J."/>
            <person name="Riley R."/>
            <person name="Labutti K."/>
            <person name="Andreopoulos B."/>
            <person name="Lipzen A."/>
            <person name="Chen C."/>
            <person name="Yanf M."/>
            <person name="Daum C."/>
            <person name="Ng V."/>
            <person name="Clum A."/>
            <person name="Steindorff A."/>
            <person name="Ohm R."/>
            <person name="Martin F."/>
            <person name="Silar P."/>
            <person name="Natvig D."/>
            <person name="Lalanne C."/>
            <person name="Gautier V."/>
            <person name="Ament-Velasquez S.L."/>
            <person name="Kruys A."/>
            <person name="Hutchinson M.I."/>
            <person name="Powell A.J."/>
            <person name="Barry K."/>
            <person name="Miller A.N."/>
            <person name="Grigoriev I.V."/>
            <person name="Debuchy R."/>
            <person name="Gladieux P."/>
            <person name="Thoren M.H."/>
            <person name="Johannesson H."/>
        </authorList>
    </citation>
    <scope>NUCLEOTIDE SEQUENCE</scope>
    <source>
        <strain evidence="2">CBS 958.72</strain>
    </source>
</reference>
<dbReference type="PANTHER" id="PTHR28061:SF1">
    <property type="entry name" value="INO80 COMPLEX SUBUNIT 4"/>
    <property type="match status" value="1"/>
</dbReference>
<feature type="compositionally biased region" description="Basic and acidic residues" evidence="1">
    <location>
        <begin position="232"/>
        <end position="241"/>
    </location>
</feature>
<feature type="compositionally biased region" description="Polar residues" evidence="1">
    <location>
        <begin position="18"/>
        <end position="29"/>
    </location>
</feature>
<feature type="region of interest" description="Disordered" evidence="1">
    <location>
        <begin position="1"/>
        <end position="166"/>
    </location>
</feature>
<accession>A0AAE0KB07</accession>
<feature type="compositionally biased region" description="Basic and acidic residues" evidence="1">
    <location>
        <begin position="48"/>
        <end position="66"/>
    </location>
</feature>
<protein>
    <submittedName>
        <fullName evidence="2">INO80 complex, subunit Ies4</fullName>
    </submittedName>
</protein>
<feature type="region of interest" description="Disordered" evidence="1">
    <location>
        <begin position="208"/>
        <end position="276"/>
    </location>
</feature>
<evidence type="ECO:0000313" key="3">
    <source>
        <dbReference type="Proteomes" id="UP001287356"/>
    </source>
</evidence>
<name>A0AAE0KB07_9PEZI</name>
<feature type="compositionally biased region" description="Polar residues" evidence="1">
    <location>
        <begin position="222"/>
        <end position="231"/>
    </location>
</feature>
<evidence type="ECO:0000256" key="1">
    <source>
        <dbReference type="SAM" id="MobiDB-lite"/>
    </source>
</evidence>
<feature type="compositionally biased region" description="Polar residues" evidence="1">
    <location>
        <begin position="242"/>
        <end position="251"/>
    </location>
</feature>
<sequence>MPPSGKNAAAPKDRRKSNATAASITTSLSPIKPRLIVSLKTTPKRLRAIVDPDSVKEETPVRELKESPATSTTLPAAPNSNTENASDSTPNTPPASTPAAQPSIMGPPADGPKKKGVKRGAGAAAIGNGEPKVRGKPGPKKKQRLEDGTIEGGRGGGLAAHKLGPKANQGAINAGLRALDRSGKPCRKWAKGGFTLKSFTGVVWEIPRWVAPPKPRPESSIDDSTPASAEGSSKENKEDNSQVKSDASNNGVDVEMQSAPSVAAANSPAPFAVAAA</sequence>
<dbReference type="PANTHER" id="PTHR28061">
    <property type="entry name" value="INO EIGHTY SUBUNIT 4"/>
    <property type="match status" value="1"/>
</dbReference>
<dbReference type="EMBL" id="JAULSN010000004">
    <property type="protein sequence ID" value="KAK3373493.1"/>
    <property type="molecule type" value="Genomic_DNA"/>
</dbReference>
<dbReference type="Pfam" id="PF08193">
    <property type="entry name" value="INO80_Ies4"/>
    <property type="match status" value="1"/>
</dbReference>
<dbReference type="GO" id="GO:0006338">
    <property type="term" value="P:chromatin remodeling"/>
    <property type="evidence" value="ECO:0007669"/>
    <property type="project" value="InterPro"/>
</dbReference>
<comment type="caution">
    <text evidence="2">The sequence shown here is derived from an EMBL/GenBank/DDBJ whole genome shotgun (WGS) entry which is preliminary data.</text>
</comment>
<evidence type="ECO:0000313" key="2">
    <source>
        <dbReference type="EMBL" id="KAK3373493.1"/>
    </source>
</evidence>
<proteinExistence type="predicted"/>
<dbReference type="AlphaFoldDB" id="A0AAE0KB07"/>
<organism evidence="2 3">
    <name type="scientific">Lasiosphaeria ovina</name>
    <dbReference type="NCBI Taxonomy" id="92902"/>
    <lineage>
        <taxon>Eukaryota</taxon>
        <taxon>Fungi</taxon>
        <taxon>Dikarya</taxon>
        <taxon>Ascomycota</taxon>
        <taxon>Pezizomycotina</taxon>
        <taxon>Sordariomycetes</taxon>
        <taxon>Sordariomycetidae</taxon>
        <taxon>Sordariales</taxon>
        <taxon>Lasiosphaeriaceae</taxon>
        <taxon>Lasiosphaeria</taxon>
    </lineage>
</organism>
<feature type="compositionally biased region" description="Polar residues" evidence="1">
    <location>
        <begin position="68"/>
        <end position="84"/>
    </location>
</feature>
<gene>
    <name evidence="2" type="ORF">B0T24DRAFT_593684</name>
</gene>
<dbReference type="Proteomes" id="UP001287356">
    <property type="component" value="Unassembled WGS sequence"/>
</dbReference>